<protein>
    <submittedName>
        <fullName evidence="1">Uncharacterized protein</fullName>
    </submittedName>
</protein>
<dbReference type="AlphaFoldDB" id="A0A0E1XDT3"/>
<organism evidence="1">
    <name type="scientific">Brucella pinnipedialis M292/94/1</name>
    <dbReference type="NCBI Taxonomy" id="520462"/>
    <lineage>
        <taxon>Bacteria</taxon>
        <taxon>Pseudomonadati</taxon>
        <taxon>Pseudomonadota</taxon>
        <taxon>Alphaproteobacteria</taxon>
        <taxon>Hyphomicrobiales</taxon>
        <taxon>Brucellaceae</taxon>
        <taxon>Brucella/Ochrobactrum group</taxon>
        <taxon>Brucella</taxon>
    </lineage>
</organism>
<dbReference type="EMBL" id="EQ999546">
    <property type="protein sequence ID" value="EEZ31487.1"/>
    <property type="molecule type" value="Genomic_DNA"/>
</dbReference>
<accession>A0A0E1XDT3</accession>
<proteinExistence type="predicted"/>
<dbReference type="Proteomes" id="UP000004659">
    <property type="component" value="Unassembled WGS sequence"/>
</dbReference>
<evidence type="ECO:0000313" key="1">
    <source>
        <dbReference type="EMBL" id="EEZ31487.1"/>
    </source>
</evidence>
<sequence>MGQALGQSATVISVGGAPGRMGEALKQFSEIRIPRRNIPALCIRAECFLQSA</sequence>
<gene>
    <name evidence="1" type="ORF">BALG_01607</name>
</gene>
<name>A0A0E1XDT3_9HYPH</name>
<reference evidence="1" key="1">
    <citation type="submission" date="2009-01" db="EMBL/GenBank/DDBJ databases">
        <title>The Genome Sequence of Brucella pinnipedialis M292/94/1.</title>
        <authorList>
            <consortium name="The Broad Institute Genome Sequencing Platform"/>
            <person name="Ward D."/>
            <person name="Young S.K."/>
            <person name="Kodira C.D."/>
            <person name="Zeng Q."/>
            <person name="Koehrsen M."/>
            <person name="Alvarado L."/>
            <person name="Berlin A."/>
            <person name="Borenstein D."/>
            <person name="Chen Z."/>
            <person name="Engels R."/>
            <person name="Freedman E."/>
            <person name="Gellesch M."/>
            <person name="Goldberg J."/>
            <person name="Griggs A."/>
            <person name="Gujja S."/>
            <person name="Heiman D."/>
            <person name="Hepburn T."/>
            <person name="Howarth C."/>
            <person name="Jen D."/>
            <person name="Larson L."/>
            <person name="Lewis B."/>
            <person name="Mehta T."/>
            <person name="Park D."/>
            <person name="Pearson M."/>
            <person name="Roberts A."/>
            <person name="Saif S."/>
            <person name="Shea T."/>
            <person name="Shenoy N."/>
            <person name="Sisk P."/>
            <person name="Stolte C."/>
            <person name="Sykes S."/>
            <person name="Walk T."/>
            <person name="White J."/>
            <person name="Yandava C."/>
            <person name="Whatmore A.M."/>
            <person name="Perrett L.L."/>
            <person name="O'Callaghan D."/>
            <person name="Nusbaum C."/>
            <person name="Galagan J."/>
            <person name="Birren B."/>
        </authorList>
    </citation>
    <scope>NUCLEOTIDE SEQUENCE [LARGE SCALE GENOMIC DNA]</scope>
    <source>
        <strain evidence="1">M292/94/1</strain>
    </source>
</reference>
<dbReference type="HOGENOM" id="CLU_3077502_0_0_5"/>